<reference evidence="2" key="1">
    <citation type="journal article" date="2014" name="Front. Microbiol.">
        <title>High frequency of phylogenetically diverse reductive dehalogenase-homologous genes in deep subseafloor sedimentary metagenomes.</title>
        <authorList>
            <person name="Kawai M."/>
            <person name="Futagami T."/>
            <person name="Toyoda A."/>
            <person name="Takaki Y."/>
            <person name="Nishi S."/>
            <person name="Hori S."/>
            <person name="Arai W."/>
            <person name="Tsubouchi T."/>
            <person name="Morono Y."/>
            <person name="Uchiyama I."/>
            <person name="Ito T."/>
            <person name="Fujiyama A."/>
            <person name="Inagaki F."/>
            <person name="Takami H."/>
        </authorList>
    </citation>
    <scope>NUCLEOTIDE SEQUENCE</scope>
    <source>
        <strain evidence="2">Expedition CK06-06</strain>
    </source>
</reference>
<dbReference type="Pfam" id="PF01656">
    <property type="entry name" value="CbiA"/>
    <property type="match status" value="1"/>
</dbReference>
<dbReference type="EMBL" id="BARU01037472">
    <property type="protein sequence ID" value="GAH88236.1"/>
    <property type="molecule type" value="Genomic_DNA"/>
</dbReference>
<dbReference type="PIRSF" id="PIRSF005647">
    <property type="entry name" value="CooC"/>
    <property type="match status" value="1"/>
</dbReference>
<gene>
    <name evidence="2" type="ORF">S03H2_58386</name>
</gene>
<protein>
    <recommendedName>
        <fullName evidence="1">CobQ/CobB/MinD/ParA nucleotide binding domain-containing protein</fullName>
    </recommendedName>
</protein>
<feature type="non-terminal residue" evidence="2">
    <location>
        <position position="224"/>
    </location>
</feature>
<sequence length="224" mass="24230">MKISVCGKGGSGKSTIVSLLASEAQARGHHVLVVDSDESNLGLFRMLGFDRPPTPLMELVGGKKGLKQKMSQPNVFTEATIPIDHIPSPHLLKRDGLMLVSIGKILQSLEGCACPMGVLSREFLKKLSLKEGELAIVDMEAGVEHFGRGVETSIDSVLIVVEPPLESVNVGQKIHDLASGIGIKNVWAILNKVPSDEIATRLKTELQERHIEVVGCIYFDADIF</sequence>
<dbReference type="GO" id="GO:0051782">
    <property type="term" value="P:negative regulation of cell division"/>
    <property type="evidence" value="ECO:0007669"/>
    <property type="project" value="TreeGrafter"/>
</dbReference>
<dbReference type="InterPro" id="IPR050625">
    <property type="entry name" value="ParA/MinD_ATPase"/>
</dbReference>
<dbReference type="PANTHER" id="PTHR43384:SF3">
    <property type="entry name" value="AAA+ ATPASE DOMAIN-CONTAINING PROTEIN"/>
    <property type="match status" value="1"/>
</dbReference>
<dbReference type="GO" id="GO:0016887">
    <property type="term" value="F:ATP hydrolysis activity"/>
    <property type="evidence" value="ECO:0007669"/>
    <property type="project" value="TreeGrafter"/>
</dbReference>
<dbReference type="SUPFAM" id="SSF52540">
    <property type="entry name" value="P-loop containing nucleoside triphosphate hydrolases"/>
    <property type="match status" value="1"/>
</dbReference>
<dbReference type="GO" id="GO:0009898">
    <property type="term" value="C:cytoplasmic side of plasma membrane"/>
    <property type="evidence" value="ECO:0007669"/>
    <property type="project" value="TreeGrafter"/>
</dbReference>
<dbReference type="GO" id="GO:0005524">
    <property type="term" value="F:ATP binding"/>
    <property type="evidence" value="ECO:0007669"/>
    <property type="project" value="TreeGrafter"/>
</dbReference>
<organism evidence="2">
    <name type="scientific">marine sediment metagenome</name>
    <dbReference type="NCBI Taxonomy" id="412755"/>
    <lineage>
        <taxon>unclassified sequences</taxon>
        <taxon>metagenomes</taxon>
        <taxon>ecological metagenomes</taxon>
    </lineage>
</organism>
<name>X1J0K3_9ZZZZ</name>
<dbReference type="GO" id="GO:0005829">
    <property type="term" value="C:cytosol"/>
    <property type="evidence" value="ECO:0007669"/>
    <property type="project" value="TreeGrafter"/>
</dbReference>
<feature type="domain" description="CobQ/CobB/MinD/ParA nucleotide binding" evidence="1">
    <location>
        <begin position="7"/>
        <end position="223"/>
    </location>
</feature>
<accession>X1J0K3</accession>
<dbReference type="Gene3D" id="3.40.50.300">
    <property type="entry name" value="P-loop containing nucleotide triphosphate hydrolases"/>
    <property type="match status" value="1"/>
</dbReference>
<evidence type="ECO:0000259" key="1">
    <source>
        <dbReference type="Pfam" id="PF01656"/>
    </source>
</evidence>
<dbReference type="InterPro" id="IPR014433">
    <property type="entry name" value="CooC"/>
</dbReference>
<dbReference type="InterPro" id="IPR002586">
    <property type="entry name" value="CobQ/CobB/MinD/ParA_Nub-bd_dom"/>
</dbReference>
<dbReference type="AlphaFoldDB" id="X1J0K3"/>
<evidence type="ECO:0000313" key="2">
    <source>
        <dbReference type="EMBL" id="GAH88236.1"/>
    </source>
</evidence>
<comment type="caution">
    <text evidence="2">The sequence shown here is derived from an EMBL/GenBank/DDBJ whole genome shotgun (WGS) entry which is preliminary data.</text>
</comment>
<dbReference type="PANTHER" id="PTHR43384">
    <property type="entry name" value="SEPTUM SITE-DETERMINING PROTEIN MIND HOMOLOG, CHLOROPLASTIC-RELATED"/>
    <property type="match status" value="1"/>
</dbReference>
<dbReference type="InterPro" id="IPR027417">
    <property type="entry name" value="P-loop_NTPase"/>
</dbReference>
<proteinExistence type="predicted"/>